<gene>
    <name evidence="1" type="ordered locus">SBI_05967</name>
</gene>
<evidence type="ECO:0000313" key="1">
    <source>
        <dbReference type="EMBL" id="ADI09087.1"/>
    </source>
</evidence>
<dbReference type="KEGG" id="sbh:SBI_05967"/>
<sequence length="147" mass="16305">MGTGGGMEPQIADLARTAGSTVVTLMATDAWQRARERIVALWRRAQPDRADGIDGELETTHDDLLAARDAEDEETQRELSGEWAGRMRRFLAAHPEVVEELRRILDELSPALPGNDQAMNTTIHMRAEASGSGRVYQAGRDQHITER</sequence>
<dbReference type="EMBL" id="CP002047">
    <property type="protein sequence ID" value="ADI09087.1"/>
    <property type="molecule type" value="Genomic_DNA"/>
</dbReference>
<dbReference type="STRING" id="749414.SBI_05967"/>
<evidence type="ECO:0000313" key="2">
    <source>
        <dbReference type="Proteomes" id="UP000000377"/>
    </source>
</evidence>
<accession>D7CHN7</accession>
<keyword evidence="2" id="KW-1185">Reference proteome</keyword>
<reference evidence="1 2" key="1">
    <citation type="journal article" date="2010" name="J. Bacteriol.">
        <title>Genome sequence of the milbemycin-producing bacterium Streptomyces bingchenggensis.</title>
        <authorList>
            <person name="Wang X.J."/>
            <person name="Yan Y.J."/>
            <person name="Zhang B."/>
            <person name="An J."/>
            <person name="Wang J.J."/>
            <person name="Tian J."/>
            <person name="Jiang L."/>
            <person name="Chen Y.H."/>
            <person name="Huang S.X."/>
            <person name="Yin M."/>
            <person name="Zhang J."/>
            <person name="Gao A.L."/>
            <person name="Liu C.X."/>
            <person name="Zhu Z.X."/>
            <person name="Xiang W.S."/>
        </authorList>
    </citation>
    <scope>NUCLEOTIDE SEQUENCE [LARGE SCALE GENOMIC DNA]</scope>
    <source>
        <strain evidence="1 2">BCW-1</strain>
    </source>
</reference>
<dbReference type="PATRIC" id="fig|749414.3.peg.6151"/>
<organism evidence="1 2">
    <name type="scientific">Streptomyces bingchenggensis (strain BCW-1)</name>
    <dbReference type="NCBI Taxonomy" id="749414"/>
    <lineage>
        <taxon>Bacteria</taxon>
        <taxon>Bacillati</taxon>
        <taxon>Actinomycetota</taxon>
        <taxon>Actinomycetes</taxon>
        <taxon>Kitasatosporales</taxon>
        <taxon>Streptomycetaceae</taxon>
        <taxon>Streptomyces</taxon>
    </lineage>
</organism>
<dbReference type="HOGENOM" id="CLU_116294_2_1_11"/>
<dbReference type="AlphaFoldDB" id="D7CHN7"/>
<protein>
    <submittedName>
        <fullName evidence="1">Uncharacterized protein</fullName>
    </submittedName>
</protein>
<dbReference type="eggNOG" id="ENOG502ZM1K">
    <property type="taxonomic scope" value="Bacteria"/>
</dbReference>
<dbReference type="Proteomes" id="UP000000377">
    <property type="component" value="Chromosome"/>
</dbReference>
<proteinExistence type="predicted"/>
<name>D7CHN7_STRBB</name>